<dbReference type="STRING" id="1156395.DBT_1676"/>
<dbReference type="GO" id="GO:0009425">
    <property type="term" value="C:bacterial-type flagellum basal body"/>
    <property type="evidence" value="ECO:0007669"/>
    <property type="project" value="UniProtKB-SubCell"/>
</dbReference>
<dbReference type="NCBIfam" id="TIGR00205">
    <property type="entry name" value="fliE"/>
    <property type="match status" value="1"/>
</dbReference>
<evidence type="ECO:0000313" key="6">
    <source>
        <dbReference type="EMBL" id="OCC14881.1"/>
    </source>
</evidence>
<dbReference type="PRINTS" id="PR01006">
    <property type="entry name" value="FLGHOOKFLIE"/>
</dbReference>
<keyword evidence="6" id="KW-0969">Cilium</keyword>
<proteinExistence type="inferred from homology"/>
<keyword evidence="6" id="KW-0966">Cell projection</keyword>
<keyword evidence="7" id="KW-1185">Reference proteome</keyword>
<evidence type="ECO:0000256" key="5">
    <source>
        <dbReference type="NCBIfam" id="TIGR00205"/>
    </source>
</evidence>
<evidence type="ECO:0000256" key="2">
    <source>
        <dbReference type="ARBA" id="ARBA00009272"/>
    </source>
</evidence>
<protein>
    <recommendedName>
        <fullName evidence="4 5">Flagellar hook-basal body complex protein FliE</fullName>
    </recommendedName>
</protein>
<accession>A0A1B9F555</accession>
<keyword evidence="6" id="KW-0282">Flagellum</keyword>
<dbReference type="HAMAP" id="MF_00724">
    <property type="entry name" value="FliE"/>
    <property type="match status" value="1"/>
</dbReference>
<comment type="similarity">
    <text evidence="2 4">Belongs to the FliE family.</text>
</comment>
<dbReference type="RefSeq" id="WP_067618899.1">
    <property type="nucleotide sequence ID" value="NZ_MAGO01000008.1"/>
</dbReference>
<name>A0A1B9F555_9BACT</name>
<dbReference type="InterPro" id="IPR001624">
    <property type="entry name" value="FliE"/>
</dbReference>
<keyword evidence="3 4" id="KW-0975">Bacterial flagellum</keyword>
<comment type="subcellular location">
    <subcellularLocation>
        <location evidence="1 4">Bacterial flagellum basal body</location>
    </subcellularLocation>
</comment>
<dbReference type="PANTHER" id="PTHR34653">
    <property type="match status" value="1"/>
</dbReference>
<dbReference type="PANTHER" id="PTHR34653:SF1">
    <property type="entry name" value="FLAGELLAR HOOK-BASAL BODY COMPLEX PROTEIN FLIE"/>
    <property type="match status" value="1"/>
</dbReference>
<evidence type="ECO:0000256" key="3">
    <source>
        <dbReference type="ARBA" id="ARBA00023143"/>
    </source>
</evidence>
<dbReference type="AlphaFoldDB" id="A0A1B9F555"/>
<gene>
    <name evidence="4" type="primary">fliE</name>
    <name evidence="6" type="ORF">DBT_1676</name>
</gene>
<sequence>MKIEGNAQKLLTVLPSEVQNGKDNIGEAKGFGDMLKDAVNSVNQRLINAEELSTQLALGEPVDIAKVMTEMSKADISFRLLLQVRNKALSAYEEIMRMQF</sequence>
<dbReference type="PATRIC" id="fig|1156395.6.peg.1693"/>
<comment type="caution">
    <text evidence="6">The sequence shown here is derived from an EMBL/GenBank/DDBJ whole genome shotgun (WGS) entry which is preliminary data.</text>
</comment>
<evidence type="ECO:0000256" key="1">
    <source>
        <dbReference type="ARBA" id="ARBA00004117"/>
    </source>
</evidence>
<dbReference type="OrthoDB" id="285952at2"/>
<dbReference type="GO" id="GO:0005198">
    <property type="term" value="F:structural molecule activity"/>
    <property type="evidence" value="ECO:0007669"/>
    <property type="project" value="UniProtKB-UniRule"/>
</dbReference>
<dbReference type="EMBL" id="MAGO01000008">
    <property type="protein sequence ID" value="OCC14881.1"/>
    <property type="molecule type" value="Genomic_DNA"/>
</dbReference>
<organism evidence="6 7">
    <name type="scientific">Dissulfuribacter thermophilus</name>
    <dbReference type="NCBI Taxonomy" id="1156395"/>
    <lineage>
        <taxon>Bacteria</taxon>
        <taxon>Pseudomonadati</taxon>
        <taxon>Thermodesulfobacteriota</taxon>
        <taxon>Dissulfuribacteria</taxon>
        <taxon>Dissulfuribacterales</taxon>
        <taxon>Dissulfuribacteraceae</taxon>
        <taxon>Dissulfuribacter</taxon>
    </lineage>
</organism>
<evidence type="ECO:0000256" key="4">
    <source>
        <dbReference type="HAMAP-Rule" id="MF_00724"/>
    </source>
</evidence>
<reference evidence="6 7" key="1">
    <citation type="submission" date="2016-06" db="EMBL/GenBank/DDBJ databases">
        <title>Respiratory ammonification of nitrate coupled to the oxidation of elemental sulfur in deep-sea autotrophic thermophilic bacteria.</title>
        <authorList>
            <person name="Slobodkina G.B."/>
            <person name="Mardanov A.V."/>
            <person name="Ravin N.V."/>
            <person name="Frolova A.A."/>
            <person name="Viryasiv M.B."/>
            <person name="Chernyh N.A."/>
            <person name="Bonch-Osmolovskaya E.A."/>
            <person name="Slobodkin A.I."/>
        </authorList>
    </citation>
    <scope>NUCLEOTIDE SEQUENCE [LARGE SCALE GENOMIC DNA]</scope>
    <source>
        <strain evidence="6 7">S69</strain>
    </source>
</reference>
<dbReference type="Proteomes" id="UP000093080">
    <property type="component" value="Unassembled WGS sequence"/>
</dbReference>
<evidence type="ECO:0000313" key="7">
    <source>
        <dbReference type="Proteomes" id="UP000093080"/>
    </source>
</evidence>
<dbReference type="GO" id="GO:0003774">
    <property type="term" value="F:cytoskeletal motor activity"/>
    <property type="evidence" value="ECO:0007669"/>
    <property type="project" value="InterPro"/>
</dbReference>
<dbReference type="GO" id="GO:0071973">
    <property type="term" value="P:bacterial-type flagellum-dependent cell motility"/>
    <property type="evidence" value="ECO:0007669"/>
    <property type="project" value="InterPro"/>
</dbReference>
<dbReference type="Pfam" id="PF02049">
    <property type="entry name" value="FliE"/>
    <property type="match status" value="1"/>
</dbReference>